<dbReference type="Proteomes" id="UP001595952">
    <property type="component" value="Unassembled WGS sequence"/>
</dbReference>
<feature type="compositionally biased region" description="Low complexity" evidence="1">
    <location>
        <begin position="158"/>
        <end position="168"/>
    </location>
</feature>
<feature type="region of interest" description="Disordered" evidence="1">
    <location>
        <begin position="124"/>
        <end position="185"/>
    </location>
</feature>
<accession>A0ABV9I8V3</accession>
<comment type="caution">
    <text evidence="3">The sequence shown here is derived from an EMBL/GenBank/DDBJ whole genome shotgun (WGS) entry which is preliminary data.</text>
</comment>
<name>A0ABV9I8V3_9DEIO</name>
<keyword evidence="4" id="KW-1185">Reference proteome</keyword>
<dbReference type="EMBL" id="JBHSEI010000007">
    <property type="protein sequence ID" value="MFC4638741.1"/>
    <property type="molecule type" value="Genomic_DNA"/>
</dbReference>
<protein>
    <recommendedName>
        <fullName evidence="5">DUF3300 domain-containing protein</fullName>
    </recommendedName>
</protein>
<evidence type="ECO:0008006" key="5">
    <source>
        <dbReference type="Google" id="ProtNLM"/>
    </source>
</evidence>
<evidence type="ECO:0000313" key="4">
    <source>
        <dbReference type="Proteomes" id="UP001595952"/>
    </source>
</evidence>
<proteinExistence type="predicted"/>
<dbReference type="RefSeq" id="WP_380061749.1">
    <property type="nucleotide sequence ID" value="NZ_JBHSEI010000007.1"/>
</dbReference>
<organism evidence="3 4">
    <name type="scientific">Deinococcus hohokamensis</name>
    <dbReference type="NCBI Taxonomy" id="309883"/>
    <lineage>
        <taxon>Bacteria</taxon>
        <taxon>Thermotogati</taxon>
        <taxon>Deinococcota</taxon>
        <taxon>Deinococci</taxon>
        <taxon>Deinococcales</taxon>
        <taxon>Deinococcaceae</taxon>
        <taxon>Deinococcus</taxon>
    </lineage>
</organism>
<feature type="signal peptide" evidence="2">
    <location>
        <begin position="1"/>
        <end position="18"/>
    </location>
</feature>
<evidence type="ECO:0000313" key="3">
    <source>
        <dbReference type="EMBL" id="MFC4638741.1"/>
    </source>
</evidence>
<sequence length="200" mass="21464">MKHAAVLTLTLLTGLASAQQGAQSTRTQMTPEMRARMAQMQPVLDLAETVRLLPELEKNKATAVSKAQARSLLSILTTLQKPAAVSPNDAKKYLTQIEDKILSDKQLTALDSLMLKAEQERAARRAQTQRSGQTGRARIPGMPFGAVGQNAGGQNRSGQTQGGQNQAGQGTGGRPGQFNPFRQGRTADALNAYVKVLQKK</sequence>
<keyword evidence="2" id="KW-0732">Signal</keyword>
<feature type="compositionally biased region" description="Low complexity" evidence="1">
    <location>
        <begin position="125"/>
        <end position="136"/>
    </location>
</feature>
<gene>
    <name evidence="3" type="ORF">ACFO0D_10350</name>
</gene>
<feature type="chain" id="PRO_5046045660" description="DUF3300 domain-containing protein" evidence="2">
    <location>
        <begin position="19"/>
        <end position="200"/>
    </location>
</feature>
<evidence type="ECO:0000256" key="2">
    <source>
        <dbReference type="SAM" id="SignalP"/>
    </source>
</evidence>
<reference evidence="4" key="1">
    <citation type="journal article" date="2019" name="Int. J. Syst. Evol. Microbiol.">
        <title>The Global Catalogue of Microorganisms (GCM) 10K type strain sequencing project: providing services to taxonomists for standard genome sequencing and annotation.</title>
        <authorList>
            <consortium name="The Broad Institute Genomics Platform"/>
            <consortium name="The Broad Institute Genome Sequencing Center for Infectious Disease"/>
            <person name="Wu L."/>
            <person name="Ma J."/>
        </authorList>
    </citation>
    <scope>NUCLEOTIDE SEQUENCE [LARGE SCALE GENOMIC DNA]</scope>
    <source>
        <strain evidence="4">CCUG 55995</strain>
    </source>
</reference>
<evidence type="ECO:0000256" key="1">
    <source>
        <dbReference type="SAM" id="MobiDB-lite"/>
    </source>
</evidence>